<name>A0A151SFD8_CAJCA</name>
<evidence type="ECO:0000313" key="3">
    <source>
        <dbReference type="EMBL" id="KYP53489.1"/>
    </source>
</evidence>
<dbReference type="InterPro" id="IPR025525">
    <property type="entry name" value="hAT-like_transposase_RNase-H"/>
</dbReference>
<evidence type="ECO:0000313" key="4">
    <source>
        <dbReference type="Proteomes" id="UP000075243"/>
    </source>
</evidence>
<reference evidence="3" key="1">
    <citation type="journal article" date="2012" name="Nat. Biotechnol.">
        <title>Draft genome sequence of pigeonpea (Cajanus cajan), an orphan legume crop of resource-poor farmers.</title>
        <authorList>
            <person name="Varshney R.K."/>
            <person name="Chen W."/>
            <person name="Li Y."/>
            <person name="Bharti A.K."/>
            <person name="Saxena R.K."/>
            <person name="Schlueter J.A."/>
            <person name="Donoghue M.T."/>
            <person name="Azam S."/>
            <person name="Fan G."/>
            <person name="Whaley A.M."/>
            <person name="Farmer A.D."/>
            <person name="Sheridan J."/>
            <person name="Iwata A."/>
            <person name="Tuteja R."/>
            <person name="Penmetsa R.V."/>
            <person name="Wu W."/>
            <person name="Upadhyaya H.D."/>
            <person name="Yang S.P."/>
            <person name="Shah T."/>
            <person name="Saxena K.B."/>
            <person name="Michael T."/>
            <person name="McCombie W.R."/>
            <person name="Yang B."/>
            <person name="Zhang G."/>
            <person name="Yang H."/>
            <person name="Wang J."/>
            <person name="Spillane C."/>
            <person name="Cook D.R."/>
            <person name="May G.D."/>
            <person name="Xu X."/>
            <person name="Jackson S.A."/>
        </authorList>
    </citation>
    <scope>NUCLEOTIDE SEQUENCE [LARGE SCALE GENOMIC DNA]</scope>
</reference>
<accession>A0A151SFD8</accession>
<keyword evidence="1" id="KW-0472">Membrane</keyword>
<dbReference type="Gene3D" id="1.10.340.70">
    <property type="match status" value="1"/>
</dbReference>
<gene>
    <name evidence="3" type="ORF">KK1_024627</name>
</gene>
<dbReference type="Pfam" id="PF14372">
    <property type="entry name" value="hAT-like_RNase-H"/>
    <property type="match status" value="1"/>
</dbReference>
<evidence type="ECO:0000256" key="1">
    <source>
        <dbReference type="SAM" id="Phobius"/>
    </source>
</evidence>
<feature type="transmembrane region" description="Helical" evidence="1">
    <location>
        <begin position="79"/>
        <end position="100"/>
    </location>
</feature>
<dbReference type="EMBL" id="KQ483413">
    <property type="protein sequence ID" value="KYP53489.1"/>
    <property type="molecule type" value="Genomic_DNA"/>
</dbReference>
<dbReference type="Proteomes" id="UP000075243">
    <property type="component" value="Unassembled WGS sequence"/>
</dbReference>
<proteinExistence type="predicted"/>
<dbReference type="PANTHER" id="PTHR24559">
    <property type="entry name" value="TRANSPOSON TY3-I GAG-POL POLYPROTEIN"/>
    <property type="match status" value="1"/>
</dbReference>
<dbReference type="Gene3D" id="3.10.10.10">
    <property type="entry name" value="HIV Type 1 Reverse Transcriptase, subunit A, domain 1"/>
    <property type="match status" value="1"/>
</dbReference>
<dbReference type="Gramene" id="C.cajan_24413.t">
    <property type="protein sequence ID" value="C.cajan_24413.t"/>
    <property type="gene ID" value="C.cajan_24413"/>
</dbReference>
<dbReference type="InterPro" id="IPR053134">
    <property type="entry name" value="RNA-dir_DNA_polymerase"/>
</dbReference>
<sequence>MMDKNTPLQSWKAFMHALELEFGPSPLECSQSTLFKLYQLGLIIDYYIEFTSWAYRVVEIQNYILYNFSFQMPFKTNGLTYLVTLILNGTCYFCIGYRALNVIKVKDTFPIPIVGELLDELFGAKLDLRSGHQILVSLEDRFKTTFQTHQGHYEWLVMPFGLTNVAATLQSLMNSVFLNNYYIGKKRLVIPSKHPITQQLLHEFHTFSIRGHTSIASIMTRVSSQFYWPRPLILYLLDCFWSKYSLVFSFGCILDPHFKFEFLKFCYSKLNLNPMVCQGKLKVVKHKLYTLYNEYVELY</sequence>
<dbReference type="CDD" id="cd01647">
    <property type="entry name" value="RT_LTR"/>
    <property type="match status" value="1"/>
</dbReference>
<dbReference type="AlphaFoldDB" id="A0A151SFD8"/>
<dbReference type="InterPro" id="IPR043502">
    <property type="entry name" value="DNA/RNA_pol_sf"/>
</dbReference>
<keyword evidence="1" id="KW-0812">Transmembrane</keyword>
<evidence type="ECO:0000259" key="2">
    <source>
        <dbReference type="Pfam" id="PF14372"/>
    </source>
</evidence>
<organism evidence="3 4">
    <name type="scientific">Cajanus cajan</name>
    <name type="common">Pigeon pea</name>
    <name type="synonym">Cajanus indicus</name>
    <dbReference type="NCBI Taxonomy" id="3821"/>
    <lineage>
        <taxon>Eukaryota</taxon>
        <taxon>Viridiplantae</taxon>
        <taxon>Streptophyta</taxon>
        <taxon>Embryophyta</taxon>
        <taxon>Tracheophyta</taxon>
        <taxon>Spermatophyta</taxon>
        <taxon>Magnoliopsida</taxon>
        <taxon>eudicotyledons</taxon>
        <taxon>Gunneridae</taxon>
        <taxon>Pentapetalae</taxon>
        <taxon>rosids</taxon>
        <taxon>fabids</taxon>
        <taxon>Fabales</taxon>
        <taxon>Fabaceae</taxon>
        <taxon>Papilionoideae</taxon>
        <taxon>50 kb inversion clade</taxon>
        <taxon>NPAAA clade</taxon>
        <taxon>indigoferoid/millettioid clade</taxon>
        <taxon>Phaseoleae</taxon>
        <taxon>Cajanus</taxon>
    </lineage>
</organism>
<feature type="domain" description="hAT-like transposase RNase-H fold" evidence="2">
    <location>
        <begin position="238"/>
        <end position="295"/>
    </location>
</feature>
<dbReference type="PANTHER" id="PTHR24559:SF444">
    <property type="entry name" value="REVERSE TRANSCRIPTASE DOMAIN-CONTAINING PROTEIN"/>
    <property type="match status" value="1"/>
</dbReference>
<protein>
    <submittedName>
        <fullName evidence="3">Transposon Ty3-G Gag-Pol polyprotein</fullName>
    </submittedName>
</protein>
<dbReference type="STRING" id="3821.A0A151SFD8"/>
<keyword evidence="1" id="KW-1133">Transmembrane helix</keyword>
<dbReference type="SUPFAM" id="SSF56672">
    <property type="entry name" value="DNA/RNA polymerases"/>
    <property type="match status" value="1"/>
</dbReference>
<dbReference type="GO" id="GO:0003677">
    <property type="term" value="F:DNA binding"/>
    <property type="evidence" value="ECO:0007669"/>
    <property type="project" value="InterPro"/>
</dbReference>
<keyword evidence="4" id="KW-1185">Reference proteome</keyword>